<feature type="domain" description="Myb-like" evidence="2">
    <location>
        <begin position="335"/>
        <end position="384"/>
    </location>
</feature>
<dbReference type="InterPro" id="IPR050560">
    <property type="entry name" value="MYB_TF"/>
</dbReference>
<dbReference type="GO" id="GO:0000978">
    <property type="term" value="F:RNA polymerase II cis-regulatory region sequence-specific DNA binding"/>
    <property type="evidence" value="ECO:0007669"/>
    <property type="project" value="TreeGrafter"/>
</dbReference>
<evidence type="ECO:0000259" key="2">
    <source>
        <dbReference type="PROSITE" id="PS50090"/>
    </source>
</evidence>
<dbReference type="GO" id="GO:0000981">
    <property type="term" value="F:DNA-binding transcription factor activity, RNA polymerase II-specific"/>
    <property type="evidence" value="ECO:0007669"/>
    <property type="project" value="TreeGrafter"/>
</dbReference>
<dbReference type="InterPro" id="IPR001005">
    <property type="entry name" value="SANT/Myb"/>
</dbReference>
<dbReference type="SUPFAM" id="SSF46689">
    <property type="entry name" value="Homeodomain-like"/>
    <property type="match status" value="1"/>
</dbReference>
<dbReference type="Gene3D" id="1.10.10.60">
    <property type="entry name" value="Homeodomain-like"/>
    <property type="match status" value="2"/>
</dbReference>
<feature type="region of interest" description="Disordered" evidence="1">
    <location>
        <begin position="474"/>
        <end position="514"/>
    </location>
</feature>
<feature type="compositionally biased region" description="Low complexity" evidence="1">
    <location>
        <begin position="845"/>
        <end position="858"/>
    </location>
</feature>
<dbReference type="PANTHER" id="PTHR45614:SF25">
    <property type="entry name" value="MYB PROTEIN"/>
    <property type="match status" value="1"/>
</dbReference>
<evidence type="ECO:0000313" key="5">
    <source>
        <dbReference type="Proteomes" id="UP000789595"/>
    </source>
</evidence>
<feature type="domain" description="HTH myb-type" evidence="3">
    <location>
        <begin position="335"/>
        <end position="388"/>
    </location>
</feature>
<evidence type="ECO:0000313" key="4">
    <source>
        <dbReference type="EMBL" id="CAH0378816.1"/>
    </source>
</evidence>
<sequence>MASSFVDSLHQFSGYLQRHWSGLTQSEKEESRRVMALLRETVDNAQPGSAAAAMETTDDTAAAAAAAAVDGAAPGASATDAAPTVEEALARAAPPVVAPARDDRVAEPVAAAPPAEPSPSVGSAMALDVVRPAAPSDLASDADEQPFAPAEDAESIAEDGAMLSDDEASSSSDDDERAAIMAAIRRKPTPWTGFRGDSDESAAPCAADARGGRTRAVFGDITNGGDGAVAATAETPRLRVAPTPANVPPTPDDLPDDLSQLRELCTQRGVPYNAKDSMKRLKVRLGGRAAAAVSSDNEPRPPPTPPLTATERWGESLRRQTRRRPAVATPSFFSRGGWTPELDGALKKLVEEHGAKKWDAIAAAMPRRCGKTGKQCRERWVNELDPAISKAPFTVDEVRTMLVEHHKRGNRWAEIARMLPGRTDNAVKNHWNKHLEAHFERVVGEEVGAAAVASRKFDLSGQLLEKVLSACMSSYTPPKPRAKPTPRRSPTPSVRLPAENVDDDESSSEDEAAVEPIEDLWVRSRSPEFYTAVLRSFAAAGAANTPVAPLESMDVCESPGDVADLSHALALSSEIDGCAALRDAAAACVPAGRGRYGGIHLATCASADLVEVREDLGYVVALPGFIVPCDVGTNRHPLRATLCRGPVRIVDGNVRAATEIAFDVARVVLSFYAPHEGQLSHIADLQERARLFALRDAYAKLPALRWSRGFTRRIAPGLSLYPGVAGAPNRLRINVKGCSKVMLEDTPKNREKALRVIAKCDSYKLKRKALMKEREAALRDGTKTIEDLAIEDGFYYLAPDERAPISLAELLEEDEGATDEGPADAVDTPAPPRRHGDVETAPTLGGADADAAGDAPAPSRRDARVAPAPIASDVPVADAAGGAPALAPAQAHPLPARPPSRAACRRLVRAGKPDPWVAWVRRSQESEVECAASARRHGLMYATSARDQENYLRICATLDKTESTPAERFERMLLDEAEAIQRYTRGLRLAAPPSDYPVPCGLSQMVGMSRATRDDVRRDFEEAMRQFEASNQAFETLAAKYAAFKIVLNRVARASGLLRGLVAARLGAPLSDFAWSRLDGWFVLDTFLDCGALIPDTVVLMPATFARRWNGGADLESCANPKNLFVDFDTPNSHFSDYRNMLNKARRYTAGVMETAAAWVRKALKAEGKVTACI</sequence>
<dbReference type="AlphaFoldDB" id="A0A8J2SRS3"/>
<feature type="compositionally biased region" description="Acidic residues" evidence="1">
    <location>
        <begin position="164"/>
        <end position="175"/>
    </location>
</feature>
<feature type="domain" description="Myb-like" evidence="2">
    <location>
        <begin position="385"/>
        <end position="435"/>
    </location>
</feature>
<feature type="compositionally biased region" description="Acidic residues" evidence="1">
    <location>
        <begin position="500"/>
        <end position="514"/>
    </location>
</feature>
<dbReference type="InterPro" id="IPR009057">
    <property type="entry name" value="Homeodomain-like_sf"/>
</dbReference>
<dbReference type="OrthoDB" id="2143914at2759"/>
<feature type="region of interest" description="Disordered" evidence="1">
    <location>
        <begin position="289"/>
        <end position="332"/>
    </location>
</feature>
<accession>A0A8J2SRS3</accession>
<reference evidence="4" key="1">
    <citation type="submission" date="2021-11" db="EMBL/GenBank/DDBJ databases">
        <authorList>
            <consortium name="Genoscope - CEA"/>
            <person name="William W."/>
        </authorList>
    </citation>
    <scope>NUCLEOTIDE SEQUENCE</scope>
</reference>
<feature type="compositionally biased region" description="Acidic residues" evidence="1">
    <location>
        <begin position="813"/>
        <end position="822"/>
    </location>
</feature>
<feature type="region of interest" description="Disordered" evidence="1">
    <location>
        <begin position="94"/>
        <end position="122"/>
    </location>
</feature>
<keyword evidence="5" id="KW-1185">Reference proteome</keyword>
<dbReference type="InterPro" id="IPR017930">
    <property type="entry name" value="Myb_dom"/>
</dbReference>
<comment type="caution">
    <text evidence="4">The sequence shown here is derived from an EMBL/GenBank/DDBJ whole genome shotgun (WGS) entry which is preliminary data.</text>
</comment>
<dbReference type="GO" id="GO:0005634">
    <property type="term" value="C:nucleus"/>
    <property type="evidence" value="ECO:0007669"/>
    <property type="project" value="TreeGrafter"/>
</dbReference>
<evidence type="ECO:0000259" key="3">
    <source>
        <dbReference type="PROSITE" id="PS51294"/>
    </source>
</evidence>
<organism evidence="4 5">
    <name type="scientific">Pelagomonas calceolata</name>
    <dbReference type="NCBI Taxonomy" id="35677"/>
    <lineage>
        <taxon>Eukaryota</taxon>
        <taxon>Sar</taxon>
        <taxon>Stramenopiles</taxon>
        <taxon>Ochrophyta</taxon>
        <taxon>Pelagophyceae</taxon>
        <taxon>Pelagomonadales</taxon>
        <taxon>Pelagomonadaceae</taxon>
        <taxon>Pelagomonas</taxon>
    </lineage>
</organism>
<feature type="domain" description="HTH myb-type" evidence="3">
    <location>
        <begin position="390"/>
        <end position="439"/>
    </location>
</feature>
<dbReference type="Proteomes" id="UP000789595">
    <property type="component" value="Unassembled WGS sequence"/>
</dbReference>
<name>A0A8J2SRS3_9STRA</name>
<dbReference type="PROSITE" id="PS51294">
    <property type="entry name" value="HTH_MYB"/>
    <property type="match status" value="2"/>
</dbReference>
<dbReference type="Pfam" id="PF00249">
    <property type="entry name" value="Myb_DNA-binding"/>
    <property type="match status" value="2"/>
</dbReference>
<dbReference type="PANTHER" id="PTHR45614">
    <property type="entry name" value="MYB PROTEIN-RELATED"/>
    <property type="match status" value="1"/>
</dbReference>
<gene>
    <name evidence="4" type="ORF">PECAL_6P04120</name>
</gene>
<feature type="region of interest" description="Disordered" evidence="1">
    <location>
        <begin position="135"/>
        <end position="175"/>
    </location>
</feature>
<dbReference type="SMART" id="SM00717">
    <property type="entry name" value="SANT"/>
    <property type="match status" value="2"/>
</dbReference>
<dbReference type="EMBL" id="CAKKNE010000006">
    <property type="protein sequence ID" value="CAH0378816.1"/>
    <property type="molecule type" value="Genomic_DNA"/>
</dbReference>
<evidence type="ECO:0000256" key="1">
    <source>
        <dbReference type="SAM" id="MobiDB-lite"/>
    </source>
</evidence>
<feature type="region of interest" description="Disordered" evidence="1">
    <location>
        <begin position="813"/>
        <end position="864"/>
    </location>
</feature>
<dbReference type="PROSITE" id="PS50090">
    <property type="entry name" value="MYB_LIKE"/>
    <property type="match status" value="2"/>
</dbReference>
<dbReference type="CDD" id="cd00167">
    <property type="entry name" value="SANT"/>
    <property type="match status" value="2"/>
</dbReference>
<protein>
    <submittedName>
        <fullName evidence="4">Uncharacterized protein</fullName>
    </submittedName>
</protein>
<proteinExistence type="predicted"/>